<keyword evidence="3" id="KW-1185">Reference proteome</keyword>
<dbReference type="AlphaFoldDB" id="B2ID33"/>
<keyword evidence="1" id="KW-1133">Transmembrane helix</keyword>
<feature type="transmembrane region" description="Helical" evidence="1">
    <location>
        <begin position="156"/>
        <end position="177"/>
    </location>
</feature>
<organism evidence="2 3">
    <name type="scientific">Beijerinckia indica subsp. indica (strain ATCC 9039 / DSM 1715 / NCIMB 8712)</name>
    <dbReference type="NCBI Taxonomy" id="395963"/>
    <lineage>
        <taxon>Bacteria</taxon>
        <taxon>Pseudomonadati</taxon>
        <taxon>Pseudomonadota</taxon>
        <taxon>Alphaproteobacteria</taxon>
        <taxon>Hyphomicrobiales</taxon>
        <taxon>Beijerinckiaceae</taxon>
        <taxon>Beijerinckia</taxon>
    </lineage>
</organism>
<dbReference type="Proteomes" id="UP000001695">
    <property type="component" value="Chromosome"/>
</dbReference>
<reference evidence="2 3" key="2">
    <citation type="journal article" date="2010" name="J. Bacteriol.">
        <title>Complete genome sequence of Beijerinckia indica subsp. indica.</title>
        <authorList>
            <person name="Tamas I."/>
            <person name="Dedysh S.N."/>
            <person name="Liesack W."/>
            <person name="Stott M.B."/>
            <person name="Alam M."/>
            <person name="Murrell J.C."/>
            <person name="Dunfield P.F."/>
        </authorList>
    </citation>
    <scope>NUCLEOTIDE SEQUENCE [LARGE SCALE GENOMIC DNA]</scope>
    <source>
        <strain evidence="3">ATCC 9039 / DSM 1715 / NCIMB 8712</strain>
    </source>
</reference>
<evidence type="ECO:0008006" key="4">
    <source>
        <dbReference type="Google" id="ProtNLM"/>
    </source>
</evidence>
<evidence type="ECO:0000313" key="2">
    <source>
        <dbReference type="EMBL" id="ACB96798.1"/>
    </source>
</evidence>
<accession>B2ID33</accession>
<sequence>MTPFLQRLAHDAAAPLVDFGVTLAKKVALLLFAALFLLSALIFLTIALFGWLATMLEQPLAALTIGAIYLLAAVLTLVLALRKPAPVAPVSLQERLAAAQAEQDKAEKSEAERAQQTKTATQIDEIVTPLLGFLQDAGLEREKLAVLAGASVAKQLHGYSLVLAGMIAGFFAGRFYFTKGRKLG</sequence>
<evidence type="ECO:0000313" key="3">
    <source>
        <dbReference type="Proteomes" id="UP000001695"/>
    </source>
</evidence>
<proteinExistence type="predicted"/>
<dbReference type="eggNOG" id="ENOG50334R1">
    <property type="taxonomic scope" value="Bacteria"/>
</dbReference>
<dbReference type="InterPro" id="IPR009937">
    <property type="entry name" value="Phage_holin_3_6"/>
</dbReference>
<feature type="transmembrane region" description="Helical" evidence="1">
    <location>
        <begin position="27"/>
        <end position="53"/>
    </location>
</feature>
<keyword evidence="1" id="KW-0472">Membrane</keyword>
<gene>
    <name evidence="2" type="ordered locus">Bind_3238</name>
</gene>
<evidence type="ECO:0000256" key="1">
    <source>
        <dbReference type="SAM" id="Phobius"/>
    </source>
</evidence>
<dbReference type="EMBL" id="CP001016">
    <property type="protein sequence ID" value="ACB96798.1"/>
    <property type="molecule type" value="Genomic_DNA"/>
</dbReference>
<feature type="transmembrane region" description="Helical" evidence="1">
    <location>
        <begin position="60"/>
        <end position="81"/>
    </location>
</feature>
<dbReference type="KEGG" id="bid:Bind_3238"/>
<reference evidence="3" key="1">
    <citation type="submission" date="2008-03" db="EMBL/GenBank/DDBJ databases">
        <title>Complete sequence of chromosome of Beijerinckia indica subsp. indica ATCC 9039.</title>
        <authorList>
            <consortium name="US DOE Joint Genome Institute"/>
            <person name="Copeland A."/>
            <person name="Lucas S."/>
            <person name="Lapidus A."/>
            <person name="Glavina del Rio T."/>
            <person name="Dalin E."/>
            <person name="Tice H."/>
            <person name="Bruce D."/>
            <person name="Goodwin L."/>
            <person name="Pitluck S."/>
            <person name="LaButti K."/>
            <person name="Schmutz J."/>
            <person name="Larimer F."/>
            <person name="Land M."/>
            <person name="Hauser L."/>
            <person name="Kyrpides N."/>
            <person name="Mikhailova N."/>
            <person name="Dunfield P.F."/>
            <person name="Dedysh S.N."/>
            <person name="Liesack W."/>
            <person name="Saw J.H."/>
            <person name="Alam M."/>
            <person name="Chen Y."/>
            <person name="Murrell J.C."/>
            <person name="Richardson P."/>
        </authorList>
    </citation>
    <scope>NUCLEOTIDE SEQUENCE [LARGE SCALE GENOMIC DNA]</scope>
    <source>
        <strain evidence="3">ATCC 9039 / DSM 1715 / NCIMB 8712</strain>
    </source>
</reference>
<dbReference type="OrthoDB" id="8447739at2"/>
<name>B2ID33_BEII9</name>
<protein>
    <recommendedName>
        <fullName evidence="4">Holin-X, holin superfamily III</fullName>
    </recommendedName>
</protein>
<dbReference type="RefSeq" id="WP_012386146.1">
    <property type="nucleotide sequence ID" value="NC_010581.1"/>
</dbReference>
<dbReference type="Pfam" id="PF07332">
    <property type="entry name" value="Phage_holin_3_6"/>
    <property type="match status" value="1"/>
</dbReference>
<keyword evidence="1" id="KW-0812">Transmembrane</keyword>
<dbReference type="HOGENOM" id="CLU_1465518_0_0_5"/>